<name>A0A6G9Z0Y3_9NOCA</name>
<keyword evidence="2" id="KW-0255">Endonuclease</keyword>
<evidence type="ECO:0000313" key="2">
    <source>
        <dbReference type="EMBL" id="QIS19114.1"/>
    </source>
</evidence>
<gene>
    <name evidence="2" type="ORF">F6W96_13275</name>
</gene>
<sequence>MSARMTYVASSIVTVPTRRRTMTVEMAPIPHRQPITVQEFDVLPVDTSHRYEIENGFLLVNARPAPSHSRVIKRLLVQLDDQLPPGLEAFAELEAELSGRSPRRVPDVVVGPVEVDQQTRIRSEQIALAIEIASSGESAVRDYAIKAGEYAANGIAHYWVIDILDTESVGLTIYTLGESGGYQITPRTTGVVDITAPFPLKVDLGALAARRGAPPQAQ</sequence>
<keyword evidence="2" id="KW-0378">Hydrolase</keyword>
<organism evidence="2 3">
    <name type="scientific">Nocardia terpenica</name>
    <dbReference type="NCBI Taxonomy" id="455432"/>
    <lineage>
        <taxon>Bacteria</taxon>
        <taxon>Bacillati</taxon>
        <taxon>Actinomycetota</taxon>
        <taxon>Actinomycetes</taxon>
        <taxon>Mycobacteriales</taxon>
        <taxon>Nocardiaceae</taxon>
        <taxon>Nocardia</taxon>
    </lineage>
</organism>
<reference evidence="2 3" key="1">
    <citation type="journal article" date="2019" name="ACS Chem. Biol.">
        <title>Identification and Mobilization of a Cryptic Antibiotic Biosynthesis Gene Locus from a Human-Pathogenic Nocardia Isolate.</title>
        <authorList>
            <person name="Herisse M."/>
            <person name="Ishida K."/>
            <person name="Porter J.L."/>
            <person name="Howden B."/>
            <person name="Hertweck C."/>
            <person name="Stinear T.P."/>
            <person name="Pidot S.J."/>
        </authorList>
    </citation>
    <scope>NUCLEOTIDE SEQUENCE [LARGE SCALE GENOMIC DNA]</scope>
    <source>
        <strain evidence="2 3">AUSMDU00012715</strain>
    </source>
</reference>
<dbReference type="SUPFAM" id="SSF52980">
    <property type="entry name" value="Restriction endonuclease-like"/>
    <property type="match status" value="1"/>
</dbReference>
<accession>A0A6G9Z0Y3</accession>
<dbReference type="AlphaFoldDB" id="A0A6G9Z0Y3"/>
<dbReference type="EMBL" id="CP046173">
    <property type="protein sequence ID" value="QIS19114.1"/>
    <property type="molecule type" value="Genomic_DNA"/>
</dbReference>
<feature type="domain" description="Putative restriction endonuclease" evidence="1">
    <location>
        <begin position="37"/>
        <end position="191"/>
    </location>
</feature>
<dbReference type="PANTHER" id="PTHR35400:SF3">
    <property type="entry name" value="SLL1072 PROTEIN"/>
    <property type="match status" value="1"/>
</dbReference>
<dbReference type="InterPro" id="IPR012296">
    <property type="entry name" value="Nuclease_put_TT1808"/>
</dbReference>
<proteinExistence type="predicted"/>
<evidence type="ECO:0000313" key="3">
    <source>
        <dbReference type="Proteomes" id="UP000500953"/>
    </source>
</evidence>
<dbReference type="InterPro" id="IPR011335">
    <property type="entry name" value="Restrct_endonuc-II-like"/>
</dbReference>
<dbReference type="GO" id="GO:0004519">
    <property type="term" value="F:endonuclease activity"/>
    <property type="evidence" value="ECO:0007669"/>
    <property type="project" value="UniProtKB-KW"/>
</dbReference>
<dbReference type="InterPro" id="IPR008538">
    <property type="entry name" value="Uma2"/>
</dbReference>
<evidence type="ECO:0000259" key="1">
    <source>
        <dbReference type="Pfam" id="PF05685"/>
    </source>
</evidence>
<keyword evidence="2" id="KW-0540">Nuclease</keyword>
<dbReference type="Pfam" id="PF05685">
    <property type="entry name" value="Uma2"/>
    <property type="match status" value="1"/>
</dbReference>
<dbReference type="Proteomes" id="UP000500953">
    <property type="component" value="Chromosome"/>
</dbReference>
<dbReference type="CDD" id="cd06260">
    <property type="entry name" value="DUF820-like"/>
    <property type="match status" value="1"/>
</dbReference>
<dbReference type="Gene3D" id="3.90.1570.10">
    <property type="entry name" value="tt1808, chain A"/>
    <property type="match status" value="1"/>
</dbReference>
<dbReference type="PANTHER" id="PTHR35400">
    <property type="entry name" value="SLR1083 PROTEIN"/>
    <property type="match status" value="1"/>
</dbReference>
<protein>
    <submittedName>
        <fullName evidence="2">Uma2 family endonuclease</fullName>
    </submittedName>
</protein>